<dbReference type="InterPro" id="IPR007318">
    <property type="entry name" value="Phopholipid_MeTrfase"/>
</dbReference>
<dbReference type="OrthoDB" id="7210610at2"/>
<evidence type="ECO:0000256" key="5">
    <source>
        <dbReference type="SAM" id="Phobius"/>
    </source>
</evidence>
<comment type="subcellular location">
    <subcellularLocation>
        <location evidence="1">Endomembrane system</location>
        <topology evidence="1">Multi-pass membrane protein</topology>
    </subcellularLocation>
</comment>
<dbReference type="Gene3D" id="1.20.120.1630">
    <property type="match status" value="1"/>
</dbReference>
<sequence length="188" mass="20233">MTATIARPFNQKIRILALRLAFLGLLPLTLFTRPAISGGAADLLETAGILAILLAVLGRFWAILYIGGRKNRTLLREGPYSICRHPLYLFSTIGATGFGLMLESVTLAAVMGGAAFVILSLTASREERFLRAAFAGYADYAREVPRMLPALRLFHTPACLTVDTGTLAGNAADALVFVTLIPLAELLR</sequence>
<keyword evidence="7" id="KW-1185">Reference proteome</keyword>
<proteinExistence type="predicted"/>
<dbReference type="RefSeq" id="WP_110815133.1">
    <property type="nucleotide sequence ID" value="NZ_QJTE01000004.1"/>
</dbReference>
<gene>
    <name evidence="6" type="ORF">DFP88_104224</name>
</gene>
<name>A0A318SQ41_9RHOB</name>
<dbReference type="GO" id="GO:0008168">
    <property type="term" value="F:methyltransferase activity"/>
    <property type="evidence" value="ECO:0007669"/>
    <property type="project" value="UniProtKB-KW"/>
</dbReference>
<evidence type="ECO:0000256" key="1">
    <source>
        <dbReference type="ARBA" id="ARBA00004127"/>
    </source>
</evidence>
<dbReference type="GO" id="GO:0012505">
    <property type="term" value="C:endomembrane system"/>
    <property type="evidence" value="ECO:0007669"/>
    <property type="project" value="UniProtKB-SubCell"/>
</dbReference>
<dbReference type="InterPro" id="IPR052527">
    <property type="entry name" value="Metal_cation-efflux_comp"/>
</dbReference>
<comment type="caution">
    <text evidence="6">The sequence shown here is derived from an EMBL/GenBank/DDBJ whole genome shotgun (WGS) entry which is preliminary data.</text>
</comment>
<evidence type="ECO:0000256" key="3">
    <source>
        <dbReference type="ARBA" id="ARBA00022989"/>
    </source>
</evidence>
<evidence type="ECO:0000313" key="7">
    <source>
        <dbReference type="Proteomes" id="UP000248311"/>
    </source>
</evidence>
<accession>A0A318SQ41</accession>
<evidence type="ECO:0000313" key="6">
    <source>
        <dbReference type="EMBL" id="PYE82468.1"/>
    </source>
</evidence>
<reference evidence="6 7" key="1">
    <citation type="submission" date="2018-06" db="EMBL/GenBank/DDBJ databases">
        <title>Genomic Encyclopedia of Type Strains, Phase III (KMG-III): the genomes of soil and plant-associated and newly described type strains.</title>
        <authorList>
            <person name="Whitman W."/>
        </authorList>
    </citation>
    <scope>NUCLEOTIDE SEQUENCE [LARGE SCALE GENOMIC DNA]</scope>
    <source>
        <strain evidence="6 7">CECT 9025</strain>
    </source>
</reference>
<protein>
    <submittedName>
        <fullName evidence="6">Protein-S-isoprenylcysteine O-methyltransferase Ste14</fullName>
    </submittedName>
</protein>
<evidence type="ECO:0000256" key="2">
    <source>
        <dbReference type="ARBA" id="ARBA00022692"/>
    </source>
</evidence>
<dbReference type="Pfam" id="PF04191">
    <property type="entry name" value="PEMT"/>
    <property type="match status" value="1"/>
</dbReference>
<keyword evidence="6" id="KW-0489">Methyltransferase</keyword>
<dbReference type="GO" id="GO:0032259">
    <property type="term" value="P:methylation"/>
    <property type="evidence" value="ECO:0007669"/>
    <property type="project" value="UniProtKB-KW"/>
</dbReference>
<keyword evidence="2 5" id="KW-0812">Transmembrane</keyword>
<feature type="transmembrane region" description="Helical" evidence="5">
    <location>
        <begin position="87"/>
        <end position="119"/>
    </location>
</feature>
<feature type="transmembrane region" description="Helical" evidence="5">
    <location>
        <begin position="47"/>
        <end position="66"/>
    </location>
</feature>
<dbReference type="Proteomes" id="UP000248311">
    <property type="component" value="Unassembled WGS sequence"/>
</dbReference>
<keyword evidence="4 5" id="KW-0472">Membrane</keyword>
<dbReference type="PANTHER" id="PTHR43847">
    <property type="entry name" value="BLL3993 PROTEIN"/>
    <property type="match status" value="1"/>
</dbReference>
<organism evidence="6 7">
    <name type="scientific">Pseudoroseicyclus aestuarii</name>
    <dbReference type="NCBI Taxonomy" id="1795041"/>
    <lineage>
        <taxon>Bacteria</taxon>
        <taxon>Pseudomonadati</taxon>
        <taxon>Pseudomonadota</taxon>
        <taxon>Alphaproteobacteria</taxon>
        <taxon>Rhodobacterales</taxon>
        <taxon>Paracoccaceae</taxon>
        <taxon>Pseudoroseicyclus</taxon>
    </lineage>
</organism>
<evidence type="ECO:0000256" key="4">
    <source>
        <dbReference type="ARBA" id="ARBA00023136"/>
    </source>
</evidence>
<keyword evidence="3 5" id="KW-1133">Transmembrane helix</keyword>
<keyword evidence="6" id="KW-0808">Transferase</keyword>
<dbReference type="EMBL" id="QJTE01000004">
    <property type="protein sequence ID" value="PYE82468.1"/>
    <property type="molecule type" value="Genomic_DNA"/>
</dbReference>
<dbReference type="AlphaFoldDB" id="A0A318SQ41"/>
<dbReference type="PANTHER" id="PTHR43847:SF1">
    <property type="entry name" value="BLL3993 PROTEIN"/>
    <property type="match status" value="1"/>
</dbReference>